<dbReference type="PANTHER" id="PTHR37450">
    <property type="entry name" value="CIPC PROTEIN"/>
    <property type="match status" value="1"/>
</dbReference>
<dbReference type="GeneID" id="19202419"/>
<protein>
    <submittedName>
        <fullName evidence="2">Uncharacterized protein</fullName>
    </submittedName>
</protein>
<dbReference type="RefSeq" id="XP_007762875.1">
    <property type="nucleotide sequence ID" value="XM_007764685.1"/>
</dbReference>
<dbReference type="PANTHER" id="PTHR37450:SF1">
    <property type="entry name" value="CIPC PROTEIN"/>
    <property type="match status" value="1"/>
</dbReference>
<evidence type="ECO:0000256" key="1">
    <source>
        <dbReference type="SAM" id="MobiDB-lite"/>
    </source>
</evidence>
<dbReference type="KEGG" id="cput:CONPUDRAFT_148013"/>
<gene>
    <name evidence="2" type="ORF">CONPUDRAFT_148013</name>
</gene>
<sequence>MFGHKKDHEELTTGKHTGSLGHEMLAGAAAYEASKAYENHCKSKGKPANHAKAVEMASAVAGGFIDKIAETKGMDAMDKEKAKHSASQHVSQNLQKDF</sequence>
<comment type="caution">
    <text evidence="2">The sequence shown here is derived from an EMBL/GenBank/DDBJ whole genome shotgun (WGS) entry which is preliminary data.</text>
</comment>
<dbReference type="InterPro" id="IPR022234">
    <property type="entry name" value="DUF3759"/>
</dbReference>
<accession>A0A5M3N3E6</accession>
<evidence type="ECO:0000313" key="2">
    <source>
        <dbReference type="EMBL" id="EIW85878.1"/>
    </source>
</evidence>
<dbReference type="Pfam" id="PF12585">
    <property type="entry name" value="DUF3759"/>
    <property type="match status" value="1"/>
</dbReference>
<feature type="compositionally biased region" description="Polar residues" evidence="1">
    <location>
        <begin position="85"/>
        <end position="98"/>
    </location>
</feature>
<proteinExistence type="predicted"/>
<feature type="region of interest" description="Disordered" evidence="1">
    <location>
        <begin position="75"/>
        <end position="98"/>
    </location>
</feature>
<keyword evidence="3" id="KW-1185">Reference proteome</keyword>
<dbReference type="EMBL" id="JH711573">
    <property type="protein sequence ID" value="EIW85878.1"/>
    <property type="molecule type" value="Genomic_DNA"/>
</dbReference>
<dbReference type="AlphaFoldDB" id="A0A5M3N3E6"/>
<dbReference type="Proteomes" id="UP000053558">
    <property type="component" value="Unassembled WGS sequence"/>
</dbReference>
<reference evidence="3" key="1">
    <citation type="journal article" date="2012" name="Science">
        <title>The Paleozoic origin of enzymatic lignin decomposition reconstructed from 31 fungal genomes.</title>
        <authorList>
            <person name="Floudas D."/>
            <person name="Binder M."/>
            <person name="Riley R."/>
            <person name="Barry K."/>
            <person name="Blanchette R.A."/>
            <person name="Henrissat B."/>
            <person name="Martinez A.T."/>
            <person name="Otillar R."/>
            <person name="Spatafora J.W."/>
            <person name="Yadav J.S."/>
            <person name="Aerts A."/>
            <person name="Benoit I."/>
            <person name="Boyd A."/>
            <person name="Carlson A."/>
            <person name="Copeland A."/>
            <person name="Coutinho P.M."/>
            <person name="de Vries R.P."/>
            <person name="Ferreira P."/>
            <person name="Findley K."/>
            <person name="Foster B."/>
            <person name="Gaskell J."/>
            <person name="Glotzer D."/>
            <person name="Gorecki P."/>
            <person name="Heitman J."/>
            <person name="Hesse C."/>
            <person name="Hori C."/>
            <person name="Igarashi K."/>
            <person name="Jurgens J.A."/>
            <person name="Kallen N."/>
            <person name="Kersten P."/>
            <person name="Kohler A."/>
            <person name="Kuees U."/>
            <person name="Kumar T.K.A."/>
            <person name="Kuo A."/>
            <person name="LaButti K."/>
            <person name="Larrondo L.F."/>
            <person name="Lindquist E."/>
            <person name="Ling A."/>
            <person name="Lombard V."/>
            <person name="Lucas S."/>
            <person name="Lundell T."/>
            <person name="Martin R."/>
            <person name="McLaughlin D.J."/>
            <person name="Morgenstern I."/>
            <person name="Morin E."/>
            <person name="Murat C."/>
            <person name="Nagy L.G."/>
            <person name="Nolan M."/>
            <person name="Ohm R.A."/>
            <person name="Patyshakuliyeva A."/>
            <person name="Rokas A."/>
            <person name="Ruiz-Duenas F.J."/>
            <person name="Sabat G."/>
            <person name="Salamov A."/>
            <person name="Samejima M."/>
            <person name="Schmutz J."/>
            <person name="Slot J.C."/>
            <person name="St John F."/>
            <person name="Stenlid J."/>
            <person name="Sun H."/>
            <person name="Sun S."/>
            <person name="Syed K."/>
            <person name="Tsang A."/>
            <person name="Wiebenga A."/>
            <person name="Young D."/>
            <person name="Pisabarro A."/>
            <person name="Eastwood D.C."/>
            <person name="Martin F."/>
            <person name="Cullen D."/>
            <person name="Grigoriev I.V."/>
            <person name="Hibbett D.S."/>
        </authorList>
    </citation>
    <scope>NUCLEOTIDE SEQUENCE [LARGE SCALE GENOMIC DNA]</scope>
    <source>
        <strain evidence="3">RWD-64-598 SS2</strain>
    </source>
</reference>
<organism evidence="2 3">
    <name type="scientific">Coniophora puteana (strain RWD-64-598)</name>
    <name type="common">Brown rot fungus</name>
    <dbReference type="NCBI Taxonomy" id="741705"/>
    <lineage>
        <taxon>Eukaryota</taxon>
        <taxon>Fungi</taxon>
        <taxon>Dikarya</taxon>
        <taxon>Basidiomycota</taxon>
        <taxon>Agaricomycotina</taxon>
        <taxon>Agaricomycetes</taxon>
        <taxon>Agaricomycetidae</taxon>
        <taxon>Boletales</taxon>
        <taxon>Coniophorineae</taxon>
        <taxon>Coniophoraceae</taxon>
        <taxon>Coniophora</taxon>
    </lineage>
</organism>
<dbReference type="OrthoDB" id="9895617at2759"/>
<name>A0A5M3N3E6_CONPW</name>
<dbReference type="OMA" id="MAWGWEQ"/>
<evidence type="ECO:0000313" key="3">
    <source>
        <dbReference type="Proteomes" id="UP000053558"/>
    </source>
</evidence>